<dbReference type="PIRSF" id="PIRSF002854">
    <property type="entry name" value="MetQ"/>
    <property type="match status" value="1"/>
</dbReference>
<keyword evidence="3 9" id="KW-0732">Signal</keyword>
<feature type="signal peptide" evidence="9">
    <location>
        <begin position="1"/>
        <end position="19"/>
    </location>
</feature>
<evidence type="ECO:0000256" key="1">
    <source>
        <dbReference type="ARBA" id="ARBA00004193"/>
    </source>
</evidence>
<keyword evidence="11" id="KW-1185">Reference proteome</keyword>
<dbReference type="PANTHER" id="PTHR30429">
    <property type="entry name" value="D-METHIONINE-BINDING LIPOPROTEIN METQ"/>
    <property type="match status" value="1"/>
</dbReference>
<evidence type="ECO:0000256" key="9">
    <source>
        <dbReference type="SAM" id="SignalP"/>
    </source>
</evidence>
<keyword evidence="5" id="KW-0564">Palmitate</keyword>
<keyword evidence="4" id="KW-0472">Membrane</keyword>
<dbReference type="NCBIfam" id="NF008285">
    <property type="entry name" value="PRK11063.1"/>
    <property type="match status" value="1"/>
</dbReference>
<dbReference type="InterPro" id="IPR004872">
    <property type="entry name" value="Lipoprotein_NlpA"/>
</dbReference>
<sequence>MKFKSLALLATLAGSLLLAGCDNSSSTTSANTPAAQEEALKPIKVGVIAGSELEVAEFVQQQAKDLYNLDVELVIFNDYVTPNQALNDGLIDLNAFQHKPYLDEQIAGRHYELSIVGNTFVYPIAAYSYKIKTIDELQDGATIVIPNDPTNLGRALLLLQQKGLIKLADGKGLMPTVLDIAENPHNYKVIELEAPQLPRALNDSTVDLAIINTAYASQVNLTPKDGVFVEDKESPYVNIIVARTADVDNPSIKAFVKAFQTDATAAKADEIFKGGAVKGW</sequence>
<keyword evidence="6 7" id="KW-0449">Lipoprotein</keyword>
<dbReference type="InParanoid" id="A0A6G9I8W1"/>
<evidence type="ECO:0000256" key="2">
    <source>
        <dbReference type="ARBA" id="ARBA00022475"/>
    </source>
</evidence>
<evidence type="ECO:0000256" key="4">
    <source>
        <dbReference type="ARBA" id="ARBA00023136"/>
    </source>
</evidence>
<comment type="similarity">
    <text evidence="7">Belongs to the nlpA lipoprotein family.</text>
</comment>
<gene>
    <name evidence="10" type="primary">metQ</name>
    <name evidence="10" type="ORF">IPMB12_02500</name>
</gene>
<dbReference type="PANTHER" id="PTHR30429:SF1">
    <property type="entry name" value="D-METHIONINE-BINDING LIPOPROTEIN METQ-RELATED"/>
    <property type="match status" value="1"/>
</dbReference>
<comment type="subcellular location">
    <subcellularLocation>
        <location evidence="1">Cell membrane</location>
        <topology evidence="1">Lipid-anchor</topology>
    </subcellularLocation>
</comment>
<dbReference type="FunCoup" id="A0A6G9I8W1">
    <property type="interactions" value="95"/>
</dbReference>
<evidence type="ECO:0000256" key="6">
    <source>
        <dbReference type="ARBA" id="ARBA00023288"/>
    </source>
</evidence>
<dbReference type="GO" id="GO:0005886">
    <property type="term" value="C:plasma membrane"/>
    <property type="evidence" value="ECO:0007669"/>
    <property type="project" value="UniProtKB-SubCell"/>
</dbReference>
<reference evidence="10 11" key="1">
    <citation type="submission" date="2020-03" db="EMBL/GenBank/DDBJ databases">
        <title>Complete genome sequence of Orbus sp. IPMB12 (BCRC 80908).</title>
        <authorList>
            <person name="Lo W.-S."/>
            <person name="Chang T.-H."/>
            <person name="Kuo C.-H."/>
        </authorList>
    </citation>
    <scope>NUCLEOTIDE SEQUENCE [LARGE SCALE GENOMIC DNA]</scope>
    <source>
        <strain evidence="10 11">IPMB12</strain>
    </source>
</reference>
<evidence type="ECO:0000313" key="11">
    <source>
        <dbReference type="Proteomes" id="UP000501168"/>
    </source>
</evidence>
<organism evidence="10 11">
    <name type="scientific">Zophobihabitans entericus</name>
    <dbReference type="NCBI Taxonomy" id="1635327"/>
    <lineage>
        <taxon>Bacteria</taxon>
        <taxon>Pseudomonadati</taxon>
        <taxon>Pseudomonadota</taxon>
        <taxon>Gammaproteobacteria</taxon>
        <taxon>Orbales</taxon>
        <taxon>Orbaceae</taxon>
        <taxon>Zophobihabitans</taxon>
    </lineage>
</organism>
<dbReference type="Proteomes" id="UP000501168">
    <property type="component" value="Chromosome"/>
</dbReference>
<feature type="chain" id="PRO_5026140447" description="Lipoprotein" evidence="9">
    <location>
        <begin position="20"/>
        <end position="280"/>
    </location>
</feature>
<accession>A0A6G9I8W1</accession>
<dbReference type="AlphaFoldDB" id="A0A6G9I8W1"/>
<dbReference type="EMBL" id="CP050253">
    <property type="protein sequence ID" value="QIQ20653.1"/>
    <property type="molecule type" value="Genomic_DNA"/>
</dbReference>
<evidence type="ECO:0000256" key="5">
    <source>
        <dbReference type="ARBA" id="ARBA00023139"/>
    </source>
</evidence>
<dbReference type="RefSeq" id="WP_166914643.1">
    <property type="nucleotide sequence ID" value="NZ_CP050253.1"/>
</dbReference>
<dbReference type="SUPFAM" id="SSF53850">
    <property type="entry name" value="Periplasmic binding protein-like II"/>
    <property type="match status" value="1"/>
</dbReference>
<dbReference type="CDD" id="cd13598">
    <property type="entry name" value="PBP2_lipoprotein_IlpA_like"/>
    <property type="match status" value="1"/>
</dbReference>
<dbReference type="Pfam" id="PF03180">
    <property type="entry name" value="Lipoprotein_9"/>
    <property type="match status" value="1"/>
</dbReference>
<evidence type="ECO:0000256" key="7">
    <source>
        <dbReference type="PIRNR" id="PIRNR002854"/>
    </source>
</evidence>
<evidence type="ECO:0000313" key="10">
    <source>
        <dbReference type="EMBL" id="QIQ20653.1"/>
    </source>
</evidence>
<evidence type="ECO:0000256" key="3">
    <source>
        <dbReference type="ARBA" id="ARBA00022729"/>
    </source>
</evidence>
<feature type="lipid moiety-binding region" description="S-diacylglycerol cysteine" evidence="8">
    <location>
        <position position="21"/>
    </location>
</feature>
<dbReference type="PROSITE" id="PS51257">
    <property type="entry name" value="PROKAR_LIPOPROTEIN"/>
    <property type="match status" value="1"/>
</dbReference>
<name>A0A6G9I8W1_9GAMM</name>
<evidence type="ECO:0000256" key="8">
    <source>
        <dbReference type="PIRSR" id="PIRSR002854-1"/>
    </source>
</evidence>
<proteinExistence type="inferred from homology"/>
<keyword evidence="2" id="KW-1003">Cell membrane</keyword>
<dbReference type="NCBIfam" id="TIGR00363">
    <property type="entry name" value="MetQ/NlpA family lipoprotein"/>
    <property type="match status" value="1"/>
</dbReference>
<dbReference type="GO" id="GO:0015821">
    <property type="term" value="P:methionine transport"/>
    <property type="evidence" value="ECO:0007669"/>
    <property type="project" value="UniProtKB-ARBA"/>
</dbReference>
<protein>
    <recommendedName>
        <fullName evidence="7">Lipoprotein</fullName>
    </recommendedName>
</protein>
<dbReference type="FunFam" id="3.40.190.10:FF:000016">
    <property type="entry name" value="Lipoprotein"/>
    <property type="match status" value="1"/>
</dbReference>
<dbReference type="KEGG" id="orb:IPMB12_02500"/>
<dbReference type="Gene3D" id="3.40.190.10">
    <property type="entry name" value="Periplasmic binding protein-like II"/>
    <property type="match status" value="2"/>
</dbReference>